<name>A0A7G9Y8N3_9EURY</name>
<keyword evidence="1" id="KW-0812">Transmembrane</keyword>
<evidence type="ECO:0000313" key="3">
    <source>
        <dbReference type="EMBL" id="QNO45779.1"/>
    </source>
</evidence>
<keyword evidence="1" id="KW-1133">Transmembrane helix</keyword>
<organism evidence="2">
    <name type="scientific">Candidatus Methanogaster sp. ANME-2c ERB4</name>
    <dbReference type="NCBI Taxonomy" id="2759911"/>
    <lineage>
        <taxon>Archaea</taxon>
        <taxon>Methanobacteriati</taxon>
        <taxon>Methanobacteriota</taxon>
        <taxon>Stenosarchaea group</taxon>
        <taxon>Methanomicrobia</taxon>
        <taxon>Methanosarcinales</taxon>
        <taxon>ANME-2 cluster</taxon>
        <taxon>Candidatus Methanogasteraceae</taxon>
        <taxon>Candidatus Methanogaster</taxon>
    </lineage>
</organism>
<feature type="transmembrane region" description="Helical" evidence="1">
    <location>
        <begin position="209"/>
        <end position="228"/>
    </location>
</feature>
<accession>A0A7G9Y8N3</accession>
<sequence length="404" mass="46023">MKHVLADPDRFFSELSEKGMSVKGRHIVLAILPLATLLPLASADLGPKGTVQFNLIYETSEPVTIIDSRLIRCEDEQCINEIELRRLERIRCAQNECRARTFSGGYNRIIINFSDRERQSNVFKVSKYGAVFDVHVTDSELIVEDITVAFYTMPGFALFFILNILVELMIALIFIAVLDKQMKVVAAVLIANIVSFPALWQLLASGVEFLLLLEALIVLFEGVVIYYFMKKVIPIYQLSILSLIMNLCSFISGNLLVYVLNWEVVSLIPIMLAVIILSVLALTYLKKRYSARFIRVFTISIMVLACVVAGLLVTGQMNRFAFLSAHKLSCEPEYYATVTAEDLREFPQLANAIKHGKFVEMHIGEERRLLDYIRNRQPKRHTSSSKKLYVKVKGKYYEVRTTRI</sequence>
<evidence type="ECO:0000256" key="1">
    <source>
        <dbReference type="SAM" id="Phobius"/>
    </source>
</evidence>
<evidence type="ECO:0000313" key="2">
    <source>
        <dbReference type="EMBL" id="QNO44367.1"/>
    </source>
</evidence>
<feature type="transmembrane region" description="Helical" evidence="1">
    <location>
        <begin position="292"/>
        <end position="313"/>
    </location>
</feature>
<dbReference type="AlphaFoldDB" id="A0A7G9Y8N3"/>
<proteinExistence type="predicted"/>
<dbReference type="EMBL" id="MT631151">
    <property type="protein sequence ID" value="QNO45779.1"/>
    <property type="molecule type" value="Genomic_DNA"/>
</dbReference>
<feature type="transmembrane region" description="Helical" evidence="1">
    <location>
        <begin position="184"/>
        <end position="203"/>
    </location>
</feature>
<protein>
    <submittedName>
        <fullName evidence="2">Uncharacterized protein</fullName>
    </submittedName>
</protein>
<feature type="transmembrane region" description="Helical" evidence="1">
    <location>
        <begin position="240"/>
        <end position="260"/>
    </location>
</feature>
<reference evidence="2" key="1">
    <citation type="submission" date="2020-06" db="EMBL/GenBank/DDBJ databases">
        <title>Unique genomic features of the anaerobic methanotrophic archaea.</title>
        <authorList>
            <person name="Chadwick G.L."/>
            <person name="Skennerton C.T."/>
            <person name="Laso-Perez R."/>
            <person name="Leu A.O."/>
            <person name="Speth D.R."/>
            <person name="Yu H."/>
            <person name="Morgan-Lang C."/>
            <person name="Hatzenpichler R."/>
            <person name="Goudeau D."/>
            <person name="Malmstrom R."/>
            <person name="Brazelton W.J."/>
            <person name="Woyke T."/>
            <person name="Hallam S.J."/>
            <person name="Tyson G.W."/>
            <person name="Wegener G."/>
            <person name="Boetius A."/>
            <person name="Orphan V."/>
        </authorList>
    </citation>
    <scope>NUCLEOTIDE SEQUENCE</scope>
</reference>
<gene>
    <name evidence="2" type="ORF">CAHJBFHG_00003</name>
    <name evidence="3" type="ORF">HJDPDKJO_00003</name>
</gene>
<dbReference type="EMBL" id="MT630959">
    <property type="protein sequence ID" value="QNO44367.1"/>
    <property type="molecule type" value="Genomic_DNA"/>
</dbReference>
<feature type="transmembrane region" description="Helical" evidence="1">
    <location>
        <begin position="156"/>
        <end position="177"/>
    </location>
</feature>
<keyword evidence="1" id="KW-0472">Membrane</keyword>
<feature type="transmembrane region" description="Helical" evidence="1">
    <location>
        <begin position="266"/>
        <end position="285"/>
    </location>
</feature>